<dbReference type="InterPro" id="IPR017871">
    <property type="entry name" value="ABC_transporter-like_CS"/>
</dbReference>
<keyword evidence="11" id="KW-1185">Reference proteome</keyword>
<keyword evidence="3" id="KW-0547">Nucleotide-binding</keyword>
<dbReference type="InterPro" id="IPR039421">
    <property type="entry name" value="Type_1_exporter"/>
</dbReference>
<evidence type="ECO:0000256" key="2">
    <source>
        <dbReference type="ARBA" id="ARBA00022692"/>
    </source>
</evidence>
<feature type="domain" description="ABC transmembrane type-1" evidence="9">
    <location>
        <begin position="36"/>
        <end position="317"/>
    </location>
</feature>
<accession>A0ABV5JCX3</accession>
<keyword evidence="5 7" id="KW-1133">Transmembrane helix</keyword>
<dbReference type="PANTHER" id="PTHR43394">
    <property type="entry name" value="ATP-DEPENDENT PERMEASE MDL1, MITOCHONDRIAL"/>
    <property type="match status" value="1"/>
</dbReference>
<organism evidence="10 11">
    <name type="scientific">Pseudohalocynthiibacter aestuariivivens</name>
    <dbReference type="NCBI Taxonomy" id="1591409"/>
    <lineage>
        <taxon>Bacteria</taxon>
        <taxon>Pseudomonadati</taxon>
        <taxon>Pseudomonadota</taxon>
        <taxon>Alphaproteobacteria</taxon>
        <taxon>Rhodobacterales</taxon>
        <taxon>Paracoccaceae</taxon>
        <taxon>Pseudohalocynthiibacter</taxon>
    </lineage>
</organism>
<dbReference type="InterPro" id="IPR027417">
    <property type="entry name" value="P-loop_NTPase"/>
</dbReference>
<evidence type="ECO:0000256" key="7">
    <source>
        <dbReference type="SAM" id="Phobius"/>
    </source>
</evidence>
<evidence type="ECO:0000256" key="1">
    <source>
        <dbReference type="ARBA" id="ARBA00004651"/>
    </source>
</evidence>
<dbReference type="InterPro" id="IPR003439">
    <property type="entry name" value="ABC_transporter-like_ATP-bd"/>
</dbReference>
<evidence type="ECO:0000256" key="5">
    <source>
        <dbReference type="ARBA" id="ARBA00022989"/>
    </source>
</evidence>
<keyword evidence="6 7" id="KW-0472">Membrane</keyword>
<evidence type="ECO:0000313" key="10">
    <source>
        <dbReference type="EMBL" id="MFB9230960.1"/>
    </source>
</evidence>
<dbReference type="InterPro" id="IPR003593">
    <property type="entry name" value="AAA+_ATPase"/>
</dbReference>
<keyword evidence="2 7" id="KW-0812">Transmembrane</keyword>
<proteinExistence type="predicted"/>
<feature type="transmembrane region" description="Helical" evidence="7">
    <location>
        <begin position="33"/>
        <end position="51"/>
    </location>
</feature>
<dbReference type="PANTHER" id="PTHR43394:SF1">
    <property type="entry name" value="ATP-BINDING CASSETTE SUB-FAMILY B MEMBER 10, MITOCHONDRIAL"/>
    <property type="match status" value="1"/>
</dbReference>
<evidence type="ECO:0000259" key="8">
    <source>
        <dbReference type="PROSITE" id="PS50893"/>
    </source>
</evidence>
<dbReference type="SMART" id="SM00382">
    <property type="entry name" value="AAA"/>
    <property type="match status" value="1"/>
</dbReference>
<dbReference type="CDD" id="cd18552">
    <property type="entry name" value="ABC_6TM_MsbA_like"/>
    <property type="match status" value="1"/>
</dbReference>
<evidence type="ECO:0000313" key="11">
    <source>
        <dbReference type="Proteomes" id="UP001589683"/>
    </source>
</evidence>
<dbReference type="PROSITE" id="PS50929">
    <property type="entry name" value="ABC_TM1F"/>
    <property type="match status" value="1"/>
</dbReference>
<reference evidence="10 11" key="1">
    <citation type="submission" date="2024-09" db="EMBL/GenBank/DDBJ databases">
        <authorList>
            <person name="Sun Q."/>
            <person name="Mori K."/>
        </authorList>
    </citation>
    <scope>NUCLEOTIDE SEQUENCE [LARGE SCALE GENOMIC DNA]</scope>
    <source>
        <strain evidence="10 11">CECT 8726</strain>
    </source>
</reference>
<dbReference type="Pfam" id="PF00664">
    <property type="entry name" value="ABC_membrane"/>
    <property type="match status" value="1"/>
</dbReference>
<dbReference type="SUPFAM" id="SSF52540">
    <property type="entry name" value="P-loop containing nucleoside triphosphate hydrolases"/>
    <property type="match status" value="1"/>
</dbReference>
<dbReference type="InterPro" id="IPR011527">
    <property type="entry name" value="ABC1_TM_dom"/>
</dbReference>
<dbReference type="Pfam" id="PF00005">
    <property type="entry name" value="ABC_tran"/>
    <property type="match status" value="1"/>
</dbReference>
<comment type="subcellular location">
    <subcellularLocation>
        <location evidence="1">Cell membrane</location>
        <topology evidence="1">Multi-pass membrane protein</topology>
    </subcellularLocation>
</comment>
<dbReference type="Gene3D" id="3.40.50.300">
    <property type="entry name" value="P-loop containing nucleotide triphosphate hydrolases"/>
    <property type="match status" value="1"/>
</dbReference>
<evidence type="ECO:0000259" key="9">
    <source>
        <dbReference type="PROSITE" id="PS50929"/>
    </source>
</evidence>
<name>A0ABV5JCX3_9RHOB</name>
<dbReference type="PROSITE" id="PS00211">
    <property type="entry name" value="ABC_TRANSPORTER_1"/>
    <property type="match status" value="1"/>
</dbReference>
<gene>
    <name evidence="10" type="ORF">ACFFUT_04055</name>
</gene>
<dbReference type="Proteomes" id="UP001589683">
    <property type="component" value="Unassembled WGS sequence"/>
</dbReference>
<dbReference type="GO" id="GO:0005524">
    <property type="term" value="F:ATP binding"/>
    <property type="evidence" value="ECO:0007669"/>
    <property type="project" value="UniProtKB-KW"/>
</dbReference>
<feature type="transmembrane region" description="Helical" evidence="7">
    <location>
        <begin position="145"/>
        <end position="167"/>
    </location>
</feature>
<feature type="transmembrane region" description="Helical" evidence="7">
    <location>
        <begin position="71"/>
        <end position="89"/>
    </location>
</feature>
<keyword evidence="4 10" id="KW-0067">ATP-binding</keyword>
<dbReference type="EMBL" id="JBHMEA010000009">
    <property type="protein sequence ID" value="MFB9230960.1"/>
    <property type="molecule type" value="Genomic_DNA"/>
</dbReference>
<feature type="domain" description="ABC transporter" evidence="8">
    <location>
        <begin position="353"/>
        <end position="586"/>
    </location>
</feature>
<feature type="transmembrane region" description="Helical" evidence="7">
    <location>
        <begin position="173"/>
        <end position="197"/>
    </location>
</feature>
<evidence type="ECO:0000256" key="3">
    <source>
        <dbReference type="ARBA" id="ARBA00022741"/>
    </source>
</evidence>
<dbReference type="SUPFAM" id="SSF90123">
    <property type="entry name" value="ABC transporter transmembrane region"/>
    <property type="match status" value="1"/>
</dbReference>
<sequence>MTVTPKTSTDTQAYTSRRLFSRLWRDYLVKHKYWLVLALFLMIVEGSTLALLAKMLEPLFDVVFIGGDADAVWWIGGIIFGLFAVRGSTDLIKKTVLARVSQKSSTEMQTELLRHLLSLDSGFFHKNSPGALMERVQGDTLAVQGVWAVVISGIGRDFFSLAWLFAVALSIDWLWTLVAVISVPLLILPVGILQRYIRRKTQHMREQASLRSTRLDEVFHGINPIKLNQMESYQMERFERIVDRIVLAAVKTEASRAMIPSLVDIVTGLGFFCVLVIGGADIISGEKSVGQFMSFFTAMSLTFQPLRRLGGIAGTWQVAATSLERLYRLFDEKPSILQPTHSTAEIRPGNTELRLEDVHLSYGDLPALNGASFIAEAGKTTALIGASGAGKSTIFNVLTRLVEPQSGQVTLGGQAISGFTLDDLRAHFSVVSQETLLFDETIRENILLGQQNVPEDTLKTALDAAHVSDFLSNLPEGLETHAGPRGSNLSGGQRQRVAIARALLRDAPVLLLDEATSALDAQSEAAVQEALDRLSKGRTTLVIAHRLSTIQSADKIVVMDSGRVVDEGTHNELLGRGGIYADLYALQVKSETN</sequence>
<dbReference type="InterPro" id="IPR036640">
    <property type="entry name" value="ABC1_TM_sf"/>
</dbReference>
<comment type="caution">
    <text evidence="10">The sequence shown here is derived from an EMBL/GenBank/DDBJ whole genome shotgun (WGS) entry which is preliminary data.</text>
</comment>
<dbReference type="RefSeq" id="WP_343229469.1">
    <property type="nucleotide sequence ID" value="NZ_JAGFNU010000012.1"/>
</dbReference>
<dbReference type="PROSITE" id="PS50893">
    <property type="entry name" value="ABC_TRANSPORTER_2"/>
    <property type="match status" value="1"/>
</dbReference>
<evidence type="ECO:0000256" key="6">
    <source>
        <dbReference type="ARBA" id="ARBA00023136"/>
    </source>
</evidence>
<feature type="transmembrane region" description="Helical" evidence="7">
    <location>
        <begin position="261"/>
        <end position="283"/>
    </location>
</feature>
<dbReference type="Gene3D" id="1.20.1560.10">
    <property type="entry name" value="ABC transporter type 1, transmembrane domain"/>
    <property type="match status" value="1"/>
</dbReference>
<protein>
    <submittedName>
        <fullName evidence="10">ABC transporter ATP-binding protein</fullName>
    </submittedName>
</protein>
<evidence type="ECO:0000256" key="4">
    <source>
        <dbReference type="ARBA" id="ARBA00022840"/>
    </source>
</evidence>